<dbReference type="UniPathway" id="UPA00391"/>
<evidence type="ECO:0000256" key="5">
    <source>
        <dbReference type="ARBA" id="ARBA00018141"/>
    </source>
</evidence>
<dbReference type="EC" id="4.1.2.50" evidence="4"/>
<protein>
    <recommendedName>
        <fullName evidence="5">6-carboxy-5,6,7,8-tetrahydropterin synthase</fullName>
        <ecNumber evidence="4">4.1.2.50</ecNumber>
    </recommendedName>
    <alternativeName>
        <fullName evidence="9">Queuosine biosynthesis protein QueD</fullName>
    </alternativeName>
</protein>
<dbReference type="Proteomes" id="UP000192342">
    <property type="component" value="Unassembled WGS sequence"/>
</dbReference>
<dbReference type="EMBL" id="AQQV01000001">
    <property type="protein sequence ID" value="ORE88509.1"/>
    <property type="molecule type" value="Genomic_DNA"/>
</dbReference>
<sequence length="140" mass="15980">MTTSKPIVYLTRREHFCAAHRLWSDALSAEENQALYGPCSREYGHGHNYFMDVTLRGPVDPRTGVIVNLTEVRDALKELILEDTDQRHLNHDSPLCAGVNPTAENLAVLFWNVLHARFGALLYEVKVQETDKNWAIYRGE</sequence>
<dbReference type="FunFam" id="3.30.479.10:FF:000003">
    <property type="entry name" value="6-pyruvoyl tetrahydrobiopterin synthase"/>
    <property type="match status" value="1"/>
</dbReference>
<dbReference type="InterPro" id="IPR038418">
    <property type="entry name" value="6-PTP_synth/QueD_sf"/>
</dbReference>
<accession>A0A1Y1SH37</accession>
<dbReference type="Pfam" id="PF01242">
    <property type="entry name" value="PTPS"/>
    <property type="match status" value="1"/>
</dbReference>
<comment type="cofactor">
    <cofactor evidence="1">
        <name>Zn(2+)</name>
        <dbReference type="ChEBI" id="CHEBI:29105"/>
    </cofactor>
</comment>
<keyword evidence="7" id="KW-0862">Zinc</keyword>
<keyword evidence="8" id="KW-0456">Lyase</keyword>
<evidence type="ECO:0000256" key="6">
    <source>
        <dbReference type="ARBA" id="ARBA00022723"/>
    </source>
</evidence>
<dbReference type="InterPro" id="IPR007115">
    <property type="entry name" value="6-PTP_synth/QueD"/>
</dbReference>
<evidence type="ECO:0000256" key="9">
    <source>
        <dbReference type="ARBA" id="ARBA00031449"/>
    </source>
</evidence>
<comment type="similarity">
    <text evidence="3">Belongs to the PTPS family. QueD subfamily.</text>
</comment>
<keyword evidence="12" id="KW-1185">Reference proteome</keyword>
<evidence type="ECO:0000256" key="10">
    <source>
        <dbReference type="ARBA" id="ARBA00048807"/>
    </source>
</evidence>
<dbReference type="GO" id="GO:0046872">
    <property type="term" value="F:metal ion binding"/>
    <property type="evidence" value="ECO:0007669"/>
    <property type="project" value="UniProtKB-KW"/>
</dbReference>
<dbReference type="STRING" id="1317117.ATO7_01500"/>
<proteinExistence type="inferred from homology"/>
<dbReference type="SUPFAM" id="SSF55620">
    <property type="entry name" value="Tetrahydrobiopterin biosynthesis enzymes-like"/>
    <property type="match status" value="1"/>
</dbReference>
<dbReference type="OrthoDB" id="9804698at2"/>
<comment type="catalytic activity">
    <reaction evidence="10">
        <text>7,8-dihydroneopterin 3'-triphosphate + H2O = 6-carboxy-5,6,7,8-tetrahydropterin + triphosphate + acetaldehyde + 2 H(+)</text>
        <dbReference type="Rhea" id="RHEA:27966"/>
        <dbReference type="ChEBI" id="CHEBI:15343"/>
        <dbReference type="ChEBI" id="CHEBI:15377"/>
        <dbReference type="ChEBI" id="CHEBI:15378"/>
        <dbReference type="ChEBI" id="CHEBI:18036"/>
        <dbReference type="ChEBI" id="CHEBI:58462"/>
        <dbReference type="ChEBI" id="CHEBI:61032"/>
        <dbReference type="EC" id="4.1.2.50"/>
    </reaction>
</comment>
<dbReference type="Gene3D" id="3.30.479.10">
    <property type="entry name" value="6-pyruvoyl tetrahydropterin synthase/QueD"/>
    <property type="match status" value="1"/>
</dbReference>
<comment type="caution">
    <text evidence="11">The sequence shown here is derived from an EMBL/GenBank/DDBJ whole genome shotgun (WGS) entry which is preliminary data.</text>
</comment>
<gene>
    <name evidence="11" type="ORF">ATO7_01500</name>
</gene>
<dbReference type="AlphaFoldDB" id="A0A1Y1SH37"/>
<reference evidence="11 12" key="1">
    <citation type="submission" date="2013-04" db="EMBL/GenBank/DDBJ databases">
        <title>Oceanococcus atlanticus 22II-S10r2 Genome Sequencing.</title>
        <authorList>
            <person name="Lai Q."/>
            <person name="Li G."/>
            <person name="Shao Z."/>
        </authorList>
    </citation>
    <scope>NUCLEOTIDE SEQUENCE [LARGE SCALE GENOMIC DNA]</scope>
    <source>
        <strain evidence="11 12">22II-S10r2</strain>
    </source>
</reference>
<dbReference type="RefSeq" id="WP_083559141.1">
    <property type="nucleotide sequence ID" value="NZ_AQQV01000001.1"/>
</dbReference>
<dbReference type="GO" id="GO:0070497">
    <property type="term" value="F:6-carboxytetrahydropterin synthase activity"/>
    <property type="evidence" value="ECO:0007669"/>
    <property type="project" value="UniProtKB-EC"/>
</dbReference>
<evidence type="ECO:0000256" key="2">
    <source>
        <dbReference type="ARBA" id="ARBA00005061"/>
    </source>
</evidence>
<evidence type="ECO:0000256" key="4">
    <source>
        <dbReference type="ARBA" id="ARBA00012982"/>
    </source>
</evidence>
<evidence type="ECO:0000313" key="12">
    <source>
        <dbReference type="Proteomes" id="UP000192342"/>
    </source>
</evidence>
<dbReference type="PANTHER" id="PTHR12589">
    <property type="entry name" value="PYRUVOYL TETRAHYDROBIOPTERIN SYNTHASE"/>
    <property type="match status" value="1"/>
</dbReference>
<comment type="pathway">
    <text evidence="2">Purine metabolism; 7-cyano-7-deazaguanine biosynthesis.</text>
</comment>
<organism evidence="11 12">
    <name type="scientific">Oceanococcus atlanticus</name>
    <dbReference type="NCBI Taxonomy" id="1317117"/>
    <lineage>
        <taxon>Bacteria</taxon>
        <taxon>Pseudomonadati</taxon>
        <taxon>Pseudomonadota</taxon>
        <taxon>Gammaproteobacteria</taxon>
        <taxon>Chromatiales</taxon>
        <taxon>Oceanococcaceae</taxon>
        <taxon>Oceanococcus</taxon>
    </lineage>
</organism>
<name>A0A1Y1SH37_9GAMM</name>
<keyword evidence="6" id="KW-0479">Metal-binding</keyword>
<evidence type="ECO:0000256" key="3">
    <source>
        <dbReference type="ARBA" id="ARBA00008900"/>
    </source>
</evidence>
<evidence type="ECO:0000256" key="8">
    <source>
        <dbReference type="ARBA" id="ARBA00023239"/>
    </source>
</evidence>
<evidence type="ECO:0000313" key="11">
    <source>
        <dbReference type="EMBL" id="ORE88509.1"/>
    </source>
</evidence>
<evidence type="ECO:0000256" key="7">
    <source>
        <dbReference type="ARBA" id="ARBA00022833"/>
    </source>
</evidence>
<evidence type="ECO:0000256" key="1">
    <source>
        <dbReference type="ARBA" id="ARBA00001947"/>
    </source>
</evidence>
<dbReference type="PANTHER" id="PTHR12589:SF7">
    <property type="entry name" value="6-PYRUVOYL TETRAHYDROBIOPTERIN SYNTHASE"/>
    <property type="match status" value="1"/>
</dbReference>